<proteinExistence type="predicted"/>
<reference evidence="1 2" key="2">
    <citation type="journal article" date="2022" name="Mol. Ecol. Resour.">
        <title>The genomes of chicory, endive, great burdock and yacon provide insights into Asteraceae paleo-polyploidization history and plant inulin production.</title>
        <authorList>
            <person name="Fan W."/>
            <person name="Wang S."/>
            <person name="Wang H."/>
            <person name="Wang A."/>
            <person name="Jiang F."/>
            <person name="Liu H."/>
            <person name="Zhao H."/>
            <person name="Xu D."/>
            <person name="Zhang Y."/>
        </authorList>
    </citation>
    <scope>NUCLEOTIDE SEQUENCE [LARGE SCALE GENOMIC DNA]</scope>
    <source>
        <strain evidence="2">cv. Niubang</strain>
    </source>
</reference>
<comment type="caution">
    <text evidence="1">The sequence shown here is derived from an EMBL/GenBank/DDBJ whole genome shotgun (WGS) entry which is preliminary data.</text>
</comment>
<evidence type="ECO:0000313" key="1">
    <source>
        <dbReference type="EMBL" id="KAI3729382.1"/>
    </source>
</evidence>
<dbReference type="EMBL" id="CM042051">
    <property type="protein sequence ID" value="KAI3729382.1"/>
    <property type="molecule type" value="Genomic_DNA"/>
</dbReference>
<name>A0ACB9C533_ARCLA</name>
<keyword evidence="2" id="KW-1185">Reference proteome</keyword>
<protein>
    <submittedName>
        <fullName evidence="1">Uncharacterized protein</fullName>
    </submittedName>
</protein>
<accession>A0ACB9C533</accession>
<dbReference type="Proteomes" id="UP001055879">
    <property type="component" value="Linkage Group LG05"/>
</dbReference>
<sequence length="291" mass="33282">MWLFRHKFKSDGSLERYKAQLVVNRKSQTVGIDCDETFSPVVKPATIRTVISVAVSRSWPIHQFDVKNAFLHEHLNETVFMHQPPGFVDKRYPTYVCKLNKSLYGLKHAPRAWYTRFATYILSQGFRTSACDNSLFIYSRGSHTTYLLLYVDDIVLTASSDTFLQEIISTLSREFAMTNLGQLHHFLGIQVTRNSHGLFLNQSQYAKDNLSGLDLALYSDNPVQHQRTKHIEIDIHFVREKVKVGHIRVLHVPSSLQYADIFTKGLSRQLFQSFRSSLSVCPPPAQTAGES</sequence>
<reference evidence="2" key="1">
    <citation type="journal article" date="2022" name="Mol. Ecol. Resour.">
        <title>The genomes of chicory, endive, great burdock and yacon provide insights into Asteraceae palaeo-polyploidization history and plant inulin production.</title>
        <authorList>
            <person name="Fan W."/>
            <person name="Wang S."/>
            <person name="Wang H."/>
            <person name="Wang A."/>
            <person name="Jiang F."/>
            <person name="Liu H."/>
            <person name="Zhao H."/>
            <person name="Xu D."/>
            <person name="Zhang Y."/>
        </authorList>
    </citation>
    <scope>NUCLEOTIDE SEQUENCE [LARGE SCALE GENOMIC DNA]</scope>
    <source>
        <strain evidence="2">cv. Niubang</strain>
    </source>
</reference>
<gene>
    <name evidence="1" type="ORF">L6452_18039</name>
</gene>
<organism evidence="1 2">
    <name type="scientific">Arctium lappa</name>
    <name type="common">Greater burdock</name>
    <name type="synonym">Lappa major</name>
    <dbReference type="NCBI Taxonomy" id="4217"/>
    <lineage>
        <taxon>Eukaryota</taxon>
        <taxon>Viridiplantae</taxon>
        <taxon>Streptophyta</taxon>
        <taxon>Embryophyta</taxon>
        <taxon>Tracheophyta</taxon>
        <taxon>Spermatophyta</taxon>
        <taxon>Magnoliopsida</taxon>
        <taxon>eudicotyledons</taxon>
        <taxon>Gunneridae</taxon>
        <taxon>Pentapetalae</taxon>
        <taxon>asterids</taxon>
        <taxon>campanulids</taxon>
        <taxon>Asterales</taxon>
        <taxon>Asteraceae</taxon>
        <taxon>Carduoideae</taxon>
        <taxon>Cardueae</taxon>
        <taxon>Arctiinae</taxon>
        <taxon>Arctium</taxon>
    </lineage>
</organism>
<evidence type="ECO:0000313" key="2">
    <source>
        <dbReference type="Proteomes" id="UP001055879"/>
    </source>
</evidence>